<organism evidence="2">
    <name type="scientific">Polynucleobacter sp. UK-FUSCHL-C3</name>
    <dbReference type="NCBI Taxonomy" id="2955208"/>
    <lineage>
        <taxon>Bacteria</taxon>
        <taxon>Pseudomonadati</taxon>
        <taxon>Pseudomonadota</taxon>
        <taxon>Betaproteobacteria</taxon>
        <taxon>Burkholderiales</taxon>
        <taxon>Burkholderiaceae</taxon>
        <taxon>Polynucleobacter</taxon>
    </lineage>
</organism>
<dbReference type="EMBL" id="CP099959">
    <property type="protein sequence ID" value="XCC57701.1"/>
    <property type="molecule type" value="Genomic_DNA"/>
</dbReference>
<sequence>MKIFLTGAEGFIGSKVLERLHAEGHGLSAAVRSVQEEKRLQALGIETVRGNLCDEIDLHAALKGHEAVIHCAAYVRLWGPRATFQGVNVELTKKLIAASQVAGIKRFIHMSTASVVLNERRPLYDAEESLPLCNRNEMPYAQSKAQAEEAVLGANTTQLATVVLRPAFVWGKGDLIDRQIGPAANHGKFGWFNQGEYLYSSCYIGNLCEAISLAVQSSVKAEAFFIADNETLRFRDWMTQRLRVGHYRVPTFSIPRALAWPFARFTENGWNYLPLKSDPPLVREAVRATGYPLTLSIEKAKRILSYRAPYSIEEGMAAIATSQEDQD</sequence>
<dbReference type="PANTHER" id="PTHR48079">
    <property type="entry name" value="PROTEIN YEEZ"/>
    <property type="match status" value="1"/>
</dbReference>
<dbReference type="GO" id="GO:0016616">
    <property type="term" value="F:oxidoreductase activity, acting on the CH-OH group of donors, NAD or NADP as acceptor"/>
    <property type="evidence" value="ECO:0007669"/>
    <property type="project" value="InterPro"/>
</dbReference>
<protein>
    <submittedName>
        <fullName evidence="2">NAD-dependent epimerase/dehydratase family protein</fullName>
    </submittedName>
</protein>
<dbReference type="GO" id="GO:0006694">
    <property type="term" value="P:steroid biosynthetic process"/>
    <property type="evidence" value="ECO:0007669"/>
    <property type="project" value="InterPro"/>
</dbReference>
<dbReference type="SUPFAM" id="SSF51735">
    <property type="entry name" value="NAD(P)-binding Rossmann-fold domains"/>
    <property type="match status" value="1"/>
</dbReference>
<name>A0AAU8A215_9BURK</name>
<dbReference type="Gene3D" id="3.40.50.720">
    <property type="entry name" value="NAD(P)-binding Rossmann-like Domain"/>
    <property type="match status" value="1"/>
</dbReference>
<reference evidence="2" key="1">
    <citation type="submission" date="2022-06" db="EMBL/GenBank/DDBJ databases">
        <title>New Polynucleobacter species.</title>
        <authorList>
            <person name="Hahn M.W."/>
        </authorList>
    </citation>
    <scope>NUCLEOTIDE SEQUENCE</scope>
    <source>
        <strain evidence="2">UK-FUSCHL-C3</strain>
    </source>
</reference>
<dbReference type="InterPro" id="IPR051783">
    <property type="entry name" value="NAD(P)-dependent_oxidoreduct"/>
</dbReference>
<dbReference type="AlphaFoldDB" id="A0AAU8A215"/>
<dbReference type="PANTHER" id="PTHR48079:SF6">
    <property type="entry name" value="NAD(P)-BINDING DOMAIN-CONTAINING PROTEIN-RELATED"/>
    <property type="match status" value="1"/>
</dbReference>
<evidence type="ECO:0000313" key="2">
    <source>
        <dbReference type="EMBL" id="XCC57701.1"/>
    </source>
</evidence>
<evidence type="ECO:0000259" key="1">
    <source>
        <dbReference type="Pfam" id="PF01073"/>
    </source>
</evidence>
<dbReference type="Pfam" id="PF01073">
    <property type="entry name" value="3Beta_HSD"/>
    <property type="match status" value="1"/>
</dbReference>
<accession>A0AAU8A215</accession>
<gene>
    <name evidence="2" type="ORF">NKE59_09510</name>
</gene>
<feature type="domain" description="3-beta hydroxysteroid dehydrogenase/isomerase" evidence="1">
    <location>
        <begin position="5"/>
        <end position="236"/>
    </location>
</feature>
<proteinExistence type="predicted"/>
<dbReference type="GO" id="GO:0004029">
    <property type="term" value="F:aldehyde dehydrogenase (NAD+) activity"/>
    <property type="evidence" value="ECO:0007669"/>
    <property type="project" value="TreeGrafter"/>
</dbReference>
<dbReference type="InterPro" id="IPR036291">
    <property type="entry name" value="NAD(P)-bd_dom_sf"/>
</dbReference>
<dbReference type="InterPro" id="IPR002225">
    <property type="entry name" value="3Beta_OHSteriod_DH/Estase"/>
</dbReference>
<dbReference type="RefSeq" id="WP_353438779.1">
    <property type="nucleotide sequence ID" value="NZ_CP099959.1"/>
</dbReference>
<dbReference type="GO" id="GO:0005737">
    <property type="term" value="C:cytoplasm"/>
    <property type="evidence" value="ECO:0007669"/>
    <property type="project" value="TreeGrafter"/>
</dbReference>